<accession>A0ACB6ZB70</accession>
<sequence>MRESWGATNIVRIASNEKFSGWFCTNEGASWTVFFLCLIKVHVPSSNHHWFGPPPPPIRFYLGWHLPLLNLGTQTERRGYVPPGSSPPTLLQPGLPRQSLSSGFTGNTSKSESEPPVVSFSDLPHLGRFVQSANSTPPDFSLPGPSSFTPCIHYPTPIPLPTDLQFSPPHTFPLMVDPSANHPRGGSLPLPIHIQHVPLDCNSVMKMIDSSLTSVHPFLADALPLLPFAFAPEA</sequence>
<keyword evidence="2" id="KW-1185">Reference proteome</keyword>
<dbReference type="Proteomes" id="UP000886501">
    <property type="component" value="Unassembled WGS sequence"/>
</dbReference>
<comment type="caution">
    <text evidence="1">The sequence shown here is derived from an EMBL/GenBank/DDBJ whole genome shotgun (WGS) entry which is preliminary data.</text>
</comment>
<dbReference type="EMBL" id="MU118050">
    <property type="protein sequence ID" value="KAF9646739.1"/>
    <property type="molecule type" value="Genomic_DNA"/>
</dbReference>
<reference evidence="1" key="1">
    <citation type="submission" date="2019-10" db="EMBL/GenBank/DDBJ databases">
        <authorList>
            <consortium name="DOE Joint Genome Institute"/>
            <person name="Kuo A."/>
            <person name="Miyauchi S."/>
            <person name="Kiss E."/>
            <person name="Drula E."/>
            <person name="Kohler A."/>
            <person name="Sanchez-Garcia M."/>
            <person name="Andreopoulos B."/>
            <person name="Barry K.W."/>
            <person name="Bonito G."/>
            <person name="Buee M."/>
            <person name="Carver A."/>
            <person name="Chen C."/>
            <person name="Cichocki N."/>
            <person name="Clum A."/>
            <person name="Culley D."/>
            <person name="Crous P.W."/>
            <person name="Fauchery L."/>
            <person name="Girlanda M."/>
            <person name="Hayes R."/>
            <person name="Keri Z."/>
            <person name="Labutti K."/>
            <person name="Lipzen A."/>
            <person name="Lombard V."/>
            <person name="Magnuson J."/>
            <person name="Maillard F."/>
            <person name="Morin E."/>
            <person name="Murat C."/>
            <person name="Nolan M."/>
            <person name="Ohm R."/>
            <person name="Pangilinan J."/>
            <person name="Pereira M."/>
            <person name="Perotto S."/>
            <person name="Peter M."/>
            <person name="Riley R."/>
            <person name="Sitrit Y."/>
            <person name="Stielow B."/>
            <person name="Szollosi G."/>
            <person name="Zifcakova L."/>
            <person name="Stursova M."/>
            <person name="Spatafora J.W."/>
            <person name="Tedersoo L."/>
            <person name="Vaario L.-M."/>
            <person name="Yamada A."/>
            <person name="Yan M."/>
            <person name="Wang P."/>
            <person name="Xu J."/>
            <person name="Bruns T."/>
            <person name="Baldrian P."/>
            <person name="Vilgalys R."/>
            <person name="Henrissat B."/>
            <person name="Grigoriev I.V."/>
            <person name="Hibbett D."/>
            <person name="Nagy L.G."/>
            <person name="Martin F.M."/>
        </authorList>
    </citation>
    <scope>NUCLEOTIDE SEQUENCE</scope>
    <source>
        <strain evidence="1">P2</strain>
    </source>
</reference>
<evidence type="ECO:0000313" key="1">
    <source>
        <dbReference type="EMBL" id="KAF9646739.1"/>
    </source>
</evidence>
<reference evidence="1" key="2">
    <citation type="journal article" date="2020" name="Nat. Commun.">
        <title>Large-scale genome sequencing of mycorrhizal fungi provides insights into the early evolution of symbiotic traits.</title>
        <authorList>
            <person name="Miyauchi S."/>
            <person name="Kiss E."/>
            <person name="Kuo A."/>
            <person name="Drula E."/>
            <person name="Kohler A."/>
            <person name="Sanchez-Garcia M."/>
            <person name="Morin E."/>
            <person name="Andreopoulos B."/>
            <person name="Barry K.W."/>
            <person name="Bonito G."/>
            <person name="Buee M."/>
            <person name="Carver A."/>
            <person name="Chen C."/>
            <person name="Cichocki N."/>
            <person name="Clum A."/>
            <person name="Culley D."/>
            <person name="Crous P.W."/>
            <person name="Fauchery L."/>
            <person name="Girlanda M."/>
            <person name="Hayes R.D."/>
            <person name="Keri Z."/>
            <person name="LaButti K."/>
            <person name="Lipzen A."/>
            <person name="Lombard V."/>
            <person name="Magnuson J."/>
            <person name="Maillard F."/>
            <person name="Murat C."/>
            <person name="Nolan M."/>
            <person name="Ohm R.A."/>
            <person name="Pangilinan J."/>
            <person name="Pereira M.F."/>
            <person name="Perotto S."/>
            <person name="Peter M."/>
            <person name="Pfister S."/>
            <person name="Riley R."/>
            <person name="Sitrit Y."/>
            <person name="Stielow J.B."/>
            <person name="Szollosi G."/>
            <person name="Zifcakova L."/>
            <person name="Stursova M."/>
            <person name="Spatafora J.W."/>
            <person name="Tedersoo L."/>
            <person name="Vaario L.M."/>
            <person name="Yamada A."/>
            <person name="Yan M."/>
            <person name="Wang P."/>
            <person name="Xu J."/>
            <person name="Bruns T."/>
            <person name="Baldrian P."/>
            <person name="Vilgalys R."/>
            <person name="Dunand C."/>
            <person name="Henrissat B."/>
            <person name="Grigoriev I.V."/>
            <person name="Hibbett D."/>
            <person name="Nagy L.G."/>
            <person name="Martin F.M."/>
        </authorList>
    </citation>
    <scope>NUCLEOTIDE SEQUENCE</scope>
    <source>
        <strain evidence="1">P2</strain>
    </source>
</reference>
<gene>
    <name evidence="1" type="ORF">BDM02DRAFT_3118221</name>
</gene>
<evidence type="ECO:0000313" key="2">
    <source>
        <dbReference type="Proteomes" id="UP000886501"/>
    </source>
</evidence>
<name>A0ACB6ZB70_THEGA</name>
<organism evidence="1 2">
    <name type="scientific">Thelephora ganbajun</name>
    <name type="common">Ganba fungus</name>
    <dbReference type="NCBI Taxonomy" id="370292"/>
    <lineage>
        <taxon>Eukaryota</taxon>
        <taxon>Fungi</taxon>
        <taxon>Dikarya</taxon>
        <taxon>Basidiomycota</taxon>
        <taxon>Agaricomycotina</taxon>
        <taxon>Agaricomycetes</taxon>
        <taxon>Thelephorales</taxon>
        <taxon>Thelephoraceae</taxon>
        <taxon>Thelephora</taxon>
    </lineage>
</organism>
<proteinExistence type="predicted"/>
<protein>
    <submittedName>
        <fullName evidence="1">Uncharacterized protein</fullName>
    </submittedName>
</protein>